<organism evidence="1 2">
    <name type="scientific">Geodia barretti</name>
    <name type="common">Barrett's horny sponge</name>
    <dbReference type="NCBI Taxonomy" id="519541"/>
    <lineage>
        <taxon>Eukaryota</taxon>
        <taxon>Metazoa</taxon>
        <taxon>Porifera</taxon>
        <taxon>Demospongiae</taxon>
        <taxon>Heteroscleromorpha</taxon>
        <taxon>Tetractinellida</taxon>
        <taxon>Astrophorina</taxon>
        <taxon>Geodiidae</taxon>
        <taxon>Geodia</taxon>
    </lineage>
</organism>
<gene>
    <name evidence="1" type="ORF">GBAR_LOCUS1697</name>
</gene>
<protein>
    <submittedName>
        <fullName evidence="1">Uncharacterized protein</fullName>
    </submittedName>
</protein>
<keyword evidence="2" id="KW-1185">Reference proteome</keyword>
<accession>A0AA35QXQ4</accession>
<dbReference type="EMBL" id="CASHTH010000247">
    <property type="protein sequence ID" value="CAI7995484.1"/>
    <property type="molecule type" value="Genomic_DNA"/>
</dbReference>
<comment type="caution">
    <text evidence="1">The sequence shown here is derived from an EMBL/GenBank/DDBJ whole genome shotgun (WGS) entry which is preliminary data.</text>
</comment>
<proteinExistence type="predicted"/>
<sequence>MFNSPALCGLPIMSTVSSPAVLILYKLLHIISEFERWDDHAHSCFHFRSDHLAMNHLYI</sequence>
<reference evidence="1" key="1">
    <citation type="submission" date="2023-03" db="EMBL/GenBank/DDBJ databases">
        <authorList>
            <person name="Steffen K."/>
            <person name="Cardenas P."/>
        </authorList>
    </citation>
    <scope>NUCLEOTIDE SEQUENCE</scope>
</reference>
<dbReference type="AlphaFoldDB" id="A0AA35QXQ4"/>
<evidence type="ECO:0000313" key="2">
    <source>
        <dbReference type="Proteomes" id="UP001174909"/>
    </source>
</evidence>
<name>A0AA35QXQ4_GEOBA</name>
<dbReference type="Proteomes" id="UP001174909">
    <property type="component" value="Unassembled WGS sequence"/>
</dbReference>
<evidence type="ECO:0000313" key="1">
    <source>
        <dbReference type="EMBL" id="CAI7995484.1"/>
    </source>
</evidence>